<keyword evidence="3" id="KW-0413">Isomerase</keyword>
<dbReference type="Pfam" id="PF00578">
    <property type="entry name" value="AhpC-TSA"/>
    <property type="match status" value="1"/>
</dbReference>
<feature type="chain" id="PRO_5011440464" evidence="1">
    <location>
        <begin position="22"/>
        <end position="177"/>
    </location>
</feature>
<dbReference type="GO" id="GO:0016209">
    <property type="term" value="F:antioxidant activity"/>
    <property type="evidence" value="ECO:0007669"/>
    <property type="project" value="InterPro"/>
</dbReference>
<evidence type="ECO:0000313" key="3">
    <source>
        <dbReference type="EMBL" id="SER00432.1"/>
    </source>
</evidence>
<dbReference type="Gene3D" id="3.40.30.10">
    <property type="entry name" value="Glutaredoxin"/>
    <property type="match status" value="1"/>
</dbReference>
<name>A0A1H9KMW2_9BACT</name>
<protein>
    <submittedName>
        <fullName evidence="3">Thiol-disulfide isomerase or thioredoxin</fullName>
    </submittedName>
</protein>
<dbReference type="InterPro" id="IPR013766">
    <property type="entry name" value="Thioredoxin_domain"/>
</dbReference>
<feature type="signal peptide" evidence="1">
    <location>
        <begin position="1"/>
        <end position="21"/>
    </location>
</feature>
<dbReference type="Proteomes" id="UP000199021">
    <property type="component" value="Unassembled WGS sequence"/>
</dbReference>
<accession>A0A1H9KMW2</accession>
<dbReference type="PANTHER" id="PTHR42852">
    <property type="entry name" value="THIOL:DISULFIDE INTERCHANGE PROTEIN DSBE"/>
    <property type="match status" value="1"/>
</dbReference>
<dbReference type="InParanoid" id="A0A1H9KMW2"/>
<feature type="domain" description="Thioredoxin" evidence="2">
    <location>
        <begin position="16"/>
        <end position="177"/>
    </location>
</feature>
<proteinExistence type="predicted"/>
<sequence length="177" mass="20078">MRILLYLLPLFLIGCTSSTDSAPASSAITNLLQPNKEELSYPVYESFDDIAPLFTQDDDKTYVINFWATWCKPCVEEMPYFEQLAKEAGPDTEVIAVSLDFKKDIETKLKKFVDGHPDLPPVIALADSKYNDWIDRVDPDWGGAIPVTVIYRGDKRVFHSEKYNSYAELKSSVDAIR</sequence>
<dbReference type="OrthoDB" id="9815205at2"/>
<dbReference type="PROSITE" id="PS51352">
    <property type="entry name" value="THIOREDOXIN_2"/>
    <property type="match status" value="1"/>
</dbReference>
<keyword evidence="4" id="KW-1185">Reference proteome</keyword>
<gene>
    <name evidence="3" type="ORF">SAMN05444359_12134</name>
</gene>
<dbReference type="EMBL" id="FOFB01000021">
    <property type="protein sequence ID" value="SER00432.1"/>
    <property type="molecule type" value="Genomic_DNA"/>
</dbReference>
<reference evidence="4" key="1">
    <citation type="submission" date="2016-10" db="EMBL/GenBank/DDBJ databases">
        <authorList>
            <person name="Varghese N."/>
            <person name="Submissions S."/>
        </authorList>
    </citation>
    <scope>NUCLEOTIDE SEQUENCE [LARGE SCALE GENOMIC DNA]</scope>
    <source>
        <strain evidence="4">DSM 24740</strain>
    </source>
</reference>
<evidence type="ECO:0000256" key="1">
    <source>
        <dbReference type="SAM" id="SignalP"/>
    </source>
</evidence>
<dbReference type="PANTHER" id="PTHR42852:SF13">
    <property type="entry name" value="PROTEIN DIPZ"/>
    <property type="match status" value="1"/>
</dbReference>
<dbReference type="CDD" id="cd02966">
    <property type="entry name" value="TlpA_like_family"/>
    <property type="match status" value="1"/>
</dbReference>
<keyword evidence="1" id="KW-0732">Signal</keyword>
<dbReference type="AlphaFoldDB" id="A0A1H9KMW2"/>
<evidence type="ECO:0000259" key="2">
    <source>
        <dbReference type="PROSITE" id="PS51352"/>
    </source>
</evidence>
<dbReference type="STRING" id="478744.SAMN05444359_12134"/>
<dbReference type="PROSITE" id="PS51257">
    <property type="entry name" value="PROKAR_LIPOPROTEIN"/>
    <property type="match status" value="1"/>
</dbReference>
<organism evidence="3 4">
    <name type="scientific">Neolewinella agarilytica</name>
    <dbReference type="NCBI Taxonomy" id="478744"/>
    <lineage>
        <taxon>Bacteria</taxon>
        <taxon>Pseudomonadati</taxon>
        <taxon>Bacteroidota</taxon>
        <taxon>Saprospiria</taxon>
        <taxon>Saprospirales</taxon>
        <taxon>Lewinellaceae</taxon>
        <taxon>Neolewinella</taxon>
    </lineage>
</organism>
<evidence type="ECO:0000313" key="4">
    <source>
        <dbReference type="Proteomes" id="UP000199021"/>
    </source>
</evidence>
<dbReference type="GO" id="GO:0016853">
    <property type="term" value="F:isomerase activity"/>
    <property type="evidence" value="ECO:0007669"/>
    <property type="project" value="UniProtKB-KW"/>
</dbReference>
<dbReference type="InterPro" id="IPR050553">
    <property type="entry name" value="Thioredoxin_ResA/DsbE_sf"/>
</dbReference>
<dbReference type="SUPFAM" id="SSF52833">
    <property type="entry name" value="Thioredoxin-like"/>
    <property type="match status" value="1"/>
</dbReference>
<dbReference type="InterPro" id="IPR036249">
    <property type="entry name" value="Thioredoxin-like_sf"/>
</dbReference>
<dbReference type="RefSeq" id="WP_090170934.1">
    <property type="nucleotide sequence ID" value="NZ_FOFB01000021.1"/>
</dbReference>
<dbReference type="InterPro" id="IPR000866">
    <property type="entry name" value="AhpC/TSA"/>
</dbReference>
<dbReference type="GO" id="GO:0016491">
    <property type="term" value="F:oxidoreductase activity"/>
    <property type="evidence" value="ECO:0007669"/>
    <property type="project" value="InterPro"/>
</dbReference>